<name>A0A380TD83_9ZZZZ</name>
<dbReference type="PIRSF" id="PIRSF037031">
    <property type="entry name" value="Redox_disulphide_2"/>
    <property type="match status" value="1"/>
</dbReference>
<dbReference type="SUPFAM" id="SSF52833">
    <property type="entry name" value="Thioredoxin-like"/>
    <property type="match status" value="1"/>
</dbReference>
<dbReference type="InterPro" id="IPR005243">
    <property type="entry name" value="THIRX-like_proc"/>
</dbReference>
<evidence type="ECO:0000313" key="2">
    <source>
        <dbReference type="EMBL" id="SUS05588.1"/>
    </source>
</evidence>
<proteinExistence type="predicted"/>
<reference evidence="2" key="1">
    <citation type="submission" date="2018-07" db="EMBL/GenBank/DDBJ databases">
        <authorList>
            <person name="Quirk P.G."/>
            <person name="Krulwich T.A."/>
        </authorList>
    </citation>
    <scope>NUCLEOTIDE SEQUENCE</scope>
</reference>
<dbReference type="Gene3D" id="3.40.30.10">
    <property type="entry name" value="Glutaredoxin"/>
    <property type="match status" value="1"/>
</dbReference>
<evidence type="ECO:0000259" key="1">
    <source>
        <dbReference type="Pfam" id="PF13192"/>
    </source>
</evidence>
<sequence length="80" mass="8682">MLSIKVLGPGCANCRKLEEVAREAAASIGVEAKITKITDMREIIAYEVLKTPGLVINEKLVSSGRIPTTATIAEWLRNTQ</sequence>
<dbReference type="NCBIfam" id="TIGR00412">
    <property type="entry name" value="redox_disulf_2"/>
    <property type="match status" value="1"/>
</dbReference>
<organism evidence="2">
    <name type="scientific">metagenome</name>
    <dbReference type="NCBI Taxonomy" id="256318"/>
    <lineage>
        <taxon>unclassified sequences</taxon>
        <taxon>metagenomes</taxon>
    </lineage>
</organism>
<gene>
    <name evidence="2" type="ORF">DF3PB_20056</name>
</gene>
<protein>
    <recommendedName>
        <fullName evidence="1">Thioredoxin-like fold domain-containing protein</fullName>
    </recommendedName>
</protein>
<dbReference type="PANTHER" id="PTHR36450">
    <property type="entry name" value="THIOREDOXIN"/>
    <property type="match status" value="1"/>
</dbReference>
<accession>A0A380TD83</accession>
<feature type="domain" description="Thioredoxin-like fold" evidence="1">
    <location>
        <begin position="3"/>
        <end position="76"/>
    </location>
</feature>
<dbReference type="Pfam" id="PF13192">
    <property type="entry name" value="Thioredoxin_3"/>
    <property type="match status" value="1"/>
</dbReference>
<dbReference type="EMBL" id="UIDG01000112">
    <property type="protein sequence ID" value="SUS05588.1"/>
    <property type="molecule type" value="Genomic_DNA"/>
</dbReference>
<dbReference type="InterPro" id="IPR012336">
    <property type="entry name" value="Thioredoxin-like_fold"/>
</dbReference>
<dbReference type="InterPro" id="IPR036249">
    <property type="entry name" value="Thioredoxin-like_sf"/>
</dbReference>
<dbReference type="PANTHER" id="PTHR36450:SF1">
    <property type="entry name" value="THIOREDOXIN"/>
    <property type="match status" value="1"/>
</dbReference>
<dbReference type="AlphaFoldDB" id="A0A380TD83"/>